<evidence type="ECO:0000313" key="3">
    <source>
        <dbReference type="Proteomes" id="UP001152798"/>
    </source>
</evidence>
<protein>
    <recommendedName>
        <fullName evidence="4">Neuropeptide</fullName>
    </recommendedName>
</protein>
<evidence type="ECO:0000313" key="2">
    <source>
        <dbReference type="EMBL" id="CAH1401322.1"/>
    </source>
</evidence>
<evidence type="ECO:0008006" key="4">
    <source>
        <dbReference type="Google" id="ProtNLM"/>
    </source>
</evidence>
<feature type="chain" id="PRO_5040466866" description="Neuropeptide" evidence="1">
    <location>
        <begin position="33"/>
        <end position="90"/>
    </location>
</feature>
<accession>A0A9P0MSU3</accession>
<keyword evidence="1" id="KW-0732">Signal</keyword>
<name>A0A9P0MSU3_NEZVI</name>
<dbReference type="Proteomes" id="UP001152798">
    <property type="component" value="Chromosome 5"/>
</dbReference>
<feature type="signal peptide" evidence="1">
    <location>
        <begin position="1"/>
        <end position="32"/>
    </location>
</feature>
<evidence type="ECO:0000256" key="1">
    <source>
        <dbReference type="SAM" id="SignalP"/>
    </source>
</evidence>
<proteinExistence type="predicted"/>
<reference evidence="2" key="1">
    <citation type="submission" date="2022-01" db="EMBL/GenBank/DDBJ databases">
        <authorList>
            <person name="King R."/>
        </authorList>
    </citation>
    <scope>NUCLEOTIDE SEQUENCE</scope>
</reference>
<gene>
    <name evidence="2" type="ORF">NEZAVI_LOCUS10370</name>
</gene>
<sequence>MNAVWITLFQSIMKLTLVFLLIFFVTVQLVWSAAETSQAENDPIGRLTRLNRELHRCSSRTCCDRKYMCCERRKWCCDRSGKKVEGVTFC</sequence>
<dbReference type="EMBL" id="OV725081">
    <property type="protein sequence ID" value="CAH1401322.1"/>
    <property type="molecule type" value="Genomic_DNA"/>
</dbReference>
<dbReference type="AlphaFoldDB" id="A0A9P0MSU3"/>
<keyword evidence="3" id="KW-1185">Reference proteome</keyword>
<organism evidence="2 3">
    <name type="scientific">Nezara viridula</name>
    <name type="common">Southern green stink bug</name>
    <name type="synonym">Cimex viridulus</name>
    <dbReference type="NCBI Taxonomy" id="85310"/>
    <lineage>
        <taxon>Eukaryota</taxon>
        <taxon>Metazoa</taxon>
        <taxon>Ecdysozoa</taxon>
        <taxon>Arthropoda</taxon>
        <taxon>Hexapoda</taxon>
        <taxon>Insecta</taxon>
        <taxon>Pterygota</taxon>
        <taxon>Neoptera</taxon>
        <taxon>Paraneoptera</taxon>
        <taxon>Hemiptera</taxon>
        <taxon>Heteroptera</taxon>
        <taxon>Panheteroptera</taxon>
        <taxon>Pentatomomorpha</taxon>
        <taxon>Pentatomoidea</taxon>
        <taxon>Pentatomidae</taxon>
        <taxon>Pentatominae</taxon>
        <taxon>Nezara</taxon>
    </lineage>
</organism>